<evidence type="ECO:0000256" key="2">
    <source>
        <dbReference type="ARBA" id="ARBA00023163"/>
    </source>
</evidence>
<proteinExistence type="predicted"/>
<dbReference type="EMBL" id="JAANNT010000004">
    <property type="protein sequence ID" value="NUV28353.1"/>
    <property type="molecule type" value="Genomic_DNA"/>
</dbReference>
<feature type="transmembrane region" description="Helical" evidence="3">
    <location>
        <begin position="105"/>
        <end position="124"/>
    </location>
</feature>
<evidence type="ECO:0000313" key="6">
    <source>
        <dbReference type="Proteomes" id="UP000540128"/>
    </source>
</evidence>
<reference evidence="5 6" key="1">
    <citation type="submission" date="2020-03" db="EMBL/GenBank/DDBJ databases">
        <title>Complete genome sequence of sixteen Streptomyces strains facilitates identification of candidate genes involved in plant growth-promotion in grain legumes and cereals.</title>
        <authorList>
            <person name="Gopalakrishnan S."/>
            <person name="Thakur V."/>
            <person name="Saxena R."/>
            <person name="Vadlamudi S."/>
            <person name="Purohit S."/>
            <person name="Kumar V."/>
            <person name="Rathore A."/>
            <person name="Chitikineni A."/>
            <person name="Varshney R.K."/>
        </authorList>
    </citation>
    <scope>NUCLEOTIDE SEQUENCE [LARGE SCALE GENOMIC DNA]</scope>
    <source>
        <strain evidence="5 6">KAI-180</strain>
    </source>
</reference>
<keyword evidence="2" id="KW-0804">Transcription</keyword>
<feature type="transmembrane region" description="Helical" evidence="3">
    <location>
        <begin position="268"/>
        <end position="284"/>
    </location>
</feature>
<keyword evidence="3" id="KW-0472">Membrane</keyword>
<feature type="transmembrane region" description="Helical" evidence="3">
    <location>
        <begin position="169"/>
        <end position="191"/>
    </location>
</feature>
<feature type="transmembrane region" description="Helical" evidence="3">
    <location>
        <begin position="203"/>
        <end position="221"/>
    </location>
</feature>
<dbReference type="Pfam" id="PF13490">
    <property type="entry name" value="zf-HC2"/>
    <property type="match status" value="1"/>
</dbReference>
<comment type="caution">
    <text evidence="5">The sequence shown here is derived from an EMBL/GenBank/DDBJ whole genome shotgun (WGS) entry which is preliminary data.</text>
</comment>
<evidence type="ECO:0000259" key="4">
    <source>
        <dbReference type="Pfam" id="PF13490"/>
    </source>
</evidence>
<dbReference type="RefSeq" id="WP_175457854.1">
    <property type="nucleotide sequence ID" value="NZ_JAANNT010000004.1"/>
</dbReference>
<keyword evidence="1" id="KW-0805">Transcription regulation</keyword>
<dbReference type="Gene3D" id="1.10.10.1320">
    <property type="entry name" value="Anti-sigma factor, zinc-finger domain"/>
    <property type="match status" value="1"/>
</dbReference>
<accession>A0A7Y6C7I2</accession>
<dbReference type="InterPro" id="IPR027383">
    <property type="entry name" value="Znf_put"/>
</dbReference>
<evidence type="ECO:0000313" key="5">
    <source>
        <dbReference type="EMBL" id="NUV28353.1"/>
    </source>
</evidence>
<evidence type="ECO:0000256" key="1">
    <source>
        <dbReference type="ARBA" id="ARBA00023015"/>
    </source>
</evidence>
<name>A0A7Y6C7I2_9ACTN</name>
<gene>
    <name evidence="5" type="ORF">G6W59_08380</name>
</gene>
<dbReference type="Proteomes" id="UP000540128">
    <property type="component" value="Unassembled WGS sequence"/>
</dbReference>
<organism evidence="5 6">
    <name type="scientific">Streptomyces odorifer</name>
    <dbReference type="NCBI Taxonomy" id="53450"/>
    <lineage>
        <taxon>Bacteria</taxon>
        <taxon>Bacillati</taxon>
        <taxon>Actinomycetota</taxon>
        <taxon>Actinomycetes</taxon>
        <taxon>Kitasatosporales</taxon>
        <taxon>Streptomycetaceae</taxon>
        <taxon>Streptomyces</taxon>
        <taxon>Streptomyces albidoflavus group</taxon>
    </lineage>
</organism>
<keyword evidence="3" id="KW-1133">Transmembrane helix</keyword>
<sequence length="298" mass="30192">MTAHRHHLDAAVATRYASGELPEPDSWQVERHVEGCGACAARVSAAARASTAGPTLAAVRSALLAEVAGLSPARQETAPPVPVRPPGRWTRLRWTAGPALRGPRLPAVAGVCLVALVLAHGGAFPQARTALLLLAPLLPLAGVALSYGPHTDPLHELTATSPGGGLRLLLVRSAAVLAVCVPALTVAGALLPAVEGGPGPAAWLLPALALTLGALALGSYLGCRNAAAVAGGLWSLGVLGPVTVRYGALPAEQLAQALTPWFSSPGAQAGWAGAALCCAALLAVRRHSFDSFDRPEFS</sequence>
<feature type="transmembrane region" description="Helical" evidence="3">
    <location>
        <begin position="130"/>
        <end position="148"/>
    </location>
</feature>
<evidence type="ECO:0000256" key="3">
    <source>
        <dbReference type="SAM" id="Phobius"/>
    </source>
</evidence>
<protein>
    <submittedName>
        <fullName evidence="5">Zf-HC2 domain-containing protein</fullName>
    </submittedName>
</protein>
<dbReference type="InterPro" id="IPR041916">
    <property type="entry name" value="Anti_sigma_zinc_sf"/>
</dbReference>
<feature type="transmembrane region" description="Helical" evidence="3">
    <location>
        <begin position="228"/>
        <end position="248"/>
    </location>
</feature>
<feature type="domain" description="Putative zinc-finger" evidence="4">
    <location>
        <begin position="16"/>
        <end position="40"/>
    </location>
</feature>
<dbReference type="AlphaFoldDB" id="A0A7Y6C7I2"/>
<keyword evidence="3" id="KW-0812">Transmembrane</keyword>
<keyword evidence="6" id="KW-1185">Reference proteome</keyword>